<sequence length="82" mass="9216">MTWNLLSRSRATVITKIRWLITFHEVSGGIGKTTTSVKVIVIVSCCFTYSTNSIYPFPSSFLISSEEGKYSGFLLRFCLPIN</sequence>
<evidence type="ECO:0000313" key="1">
    <source>
        <dbReference type="EMBL" id="KRH70224.1"/>
    </source>
</evidence>
<protein>
    <submittedName>
        <fullName evidence="1 2">Uncharacterized protein</fullName>
    </submittedName>
</protein>
<dbReference type="Proteomes" id="UP000008827">
    <property type="component" value="Chromosome 2"/>
</dbReference>
<dbReference type="EnsemblPlants" id="KRH70224">
    <property type="protein sequence ID" value="KRH70224"/>
    <property type="gene ID" value="GLYMA_02G076700"/>
</dbReference>
<organism evidence="1">
    <name type="scientific">Glycine max</name>
    <name type="common">Soybean</name>
    <name type="synonym">Glycine hispida</name>
    <dbReference type="NCBI Taxonomy" id="3847"/>
    <lineage>
        <taxon>Eukaryota</taxon>
        <taxon>Viridiplantae</taxon>
        <taxon>Streptophyta</taxon>
        <taxon>Embryophyta</taxon>
        <taxon>Tracheophyta</taxon>
        <taxon>Spermatophyta</taxon>
        <taxon>Magnoliopsida</taxon>
        <taxon>eudicotyledons</taxon>
        <taxon>Gunneridae</taxon>
        <taxon>Pentapetalae</taxon>
        <taxon>rosids</taxon>
        <taxon>fabids</taxon>
        <taxon>Fabales</taxon>
        <taxon>Fabaceae</taxon>
        <taxon>Papilionoideae</taxon>
        <taxon>50 kb inversion clade</taxon>
        <taxon>NPAAA clade</taxon>
        <taxon>indigoferoid/millettioid clade</taxon>
        <taxon>Phaseoleae</taxon>
        <taxon>Glycine</taxon>
        <taxon>Glycine subgen. Soja</taxon>
    </lineage>
</organism>
<evidence type="ECO:0000313" key="3">
    <source>
        <dbReference type="Proteomes" id="UP000008827"/>
    </source>
</evidence>
<reference evidence="1 2" key="1">
    <citation type="journal article" date="2010" name="Nature">
        <title>Genome sequence of the palaeopolyploid soybean.</title>
        <authorList>
            <person name="Schmutz J."/>
            <person name="Cannon S.B."/>
            <person name="Schlueter J."/>
            <person name="Ma J."/>
            <person name="Mitros T."/>
            <person name="Nelson W."/>
            <person name="Hyten D.L."/>
            <person name="Song Q."/>
            <person name="Thelen J.J."/>
            <person name="Cheng J."/>
            <person name="Xu D."/>
            <person name="Hellsten U."/>
            <person name="May G.D."/>
            <person name="Yu Y."/>
            <person name="Sakurai T."/>
            <person name="Umezawa T."/>
            <person name="Bhattacharyya M.K."/>
            <person name="Sandhu D."/>
            <person name="Valliyodan B."/>
            <person name="Lindquist E."/>
            <person name="Peto M."/>
            <person name="Grant D."/>
            <person name="Shu S."/>
            <person name="Goodstein D."/>
            <person name="Barry K."/>
            <person name="Futrell-Griggs M."/>
            <person name="Abernathy B."/>
            <person name="Du J."/>
            <person name="Tian Z."/>
            <person name="Zhu L."/>
            <person name="Gill N."/>
            <person name="Joshi T."/>
            <person name="Libault M."/>
            <person name="Sethuraman A."/>
            <person name="Zhang X.-C."/>
            <person name="Shinozaki K."/>
            <person name="Nguyen H.T."/>
            <person name="Wing R.A."/>
            <person name="Cregan P."/>
            <person name="Specht J."/>
            <person name="Grimwood J."/>
            <person name="Rokhsar D."/>
            <person name="Stacey G."/>
            <person name="Shoemaker R.C."/>
            <person name="Jackson S.A."/>
        </authorList>
    </citation>
    <scope>NUCLEOTIDE SEQUENCE</scope>
    <source>
        <strain evidence="2">cv. Williams 82</strain>
        <tissue evidence="1">Callus</tissue>
    </source>
</reference>
<name>A0A0R0KTU9_SOYBN</name>
<dbReference type="InParanoid" id="A0A0R0KTU9"/>
<reference evidence="1" key="3">
    <citation type="submission" date="2018-07" db="EMBL/GenBank/DDBJ databases">
        <title>WGS assembly of Glycine max.</title>
        <authorList>
            <person name="Schmutz J."/>
            <person name="Cannon S."/>
            <person name="Schlueter J."/>
            <person name="Ma J."/>
            <person name="Mitros T."/>
            <person name="Nelson W."/>
            <person name="Hyten D."/>
            <person name="Song Q."/>
            <person name="Thelen J."/>
            <person name="Cheng J."/>
            <person name="Xu D."/>
            <person name="Hellsten U."/>
            <person name="May G."/>
            <person name="Yu Y."/>
            <person name="Sakurai T."/>
            <person name="Umezawa T."/>
            <person name="Bhattacharyya M."/>
            <person name="Sandhu D."/>
            <person name="Valliyodan B."/>
            <person name="Lindquist E."/>
            <person name="Peto M."/>
            <person name="Grant D."/>
            <person name="Shu S."/>
            <person name="Goodstein D."/>
            <person name="Barry K."/>
            <person name="Futrell-Griggs M."/>
            <person name="Abernathy B."/>
            <person name="Du J."/>
            <person name="Tian Z."/>
            <person name="Zhu L."/>
            <person name="Gill N."/>
            <person name="Joshi T."/>
            <person name="Libault M."/>
            <person name="Sethuraman A."/>
            <person name="Zhang X."/>
            <person name="Shinozaki K."/>
            <person name="Nguyen H."/>
            <person name="Wing R."/>
            <person name="Cregan P."/>
            <person name="Specht J."/>
            <person name="Grimwood J."/>
            <person name="Rokhsar D."/>
            <person name="Stacey G."/>
            <person name="Shoemaker R."/>
            <person name="Jackson S."/>
        </authorList>
    </citation>
    <scope>NUCLEOTIDE SEQUENCE</scope>
    <source>
        <tissue evidence="1">Callus</tissue>
    </source>
</reference>
<gene>
    <name evidence="1" type="ORF">GLYMA_02G076700</name>
</gene>
<keyword evidence="3" id="KW-1185">Reference proteome</keyword>
<dbReference type="AlphaFoldDB" id="A0A0R0KTU9"/>
<dbReference type="EMBL" id="CM000835">
    <property type="protein sequence ID" value="KRH70224.1"/>
    <property type="molecule type" value="Genomic_DNA"/>
</dbReference>
<reference evidence="2" key="2">
    <citation type="submission" date="2018-02" db="UniProtKB">
        <authorList>
            <consortium name="EnsemblPlants"/>
        </authorList>
    </citation>
    <scope>IDENTIFICATION</scope>
    <source>
        <strain evidence="2">Williams 82</strain>
    </source>
</reference>
<dbReference type="Gramene" id="KRH70224">
    <property type="protein sequence ID" value="KRH70224"/>
    <property type="gene ID" value="GLYMA_02G076700"/>
</dbReference>
<evidence type="ECO:0000313" key="2">
    <source>
        <dbReference type="EnsemblPlants" id="KRH70224"/>
    </source>
</evidence>
<proteinExistence type="predicted"/>
<accession>A0A0R0KTU9</accession>